<dbReference type="Proteomes" id="UP000553343">
    <property type="component" value="Unassembled WGS sequence"/>
</dbReference>
<organism evidence="3 4">
    <name type="scientific">Desulfobacter latus</name>
    <dbReference type="NCBI Taxonomy" id="2292"/>
    <lineage>
        <taxon>Bacteria</taxon>
        <taxon>Pseudomonadati</taxon>
        <taxon>Thermodesulfobacteriota</taxon>
        <taxon>Desulfobacteria</taxon>
        <taxon>Desulfobacterales</taxon>
        <taxon>Desulfobacteraceae</taxon>
        <taxon>Desulfobacter</taxon>
    </lineage>
</organism>
<keyword evidence="1" id="KW-0472">Membrane</keyword>
<accession>A0A850TB69</accession>
<proteinExistence type="predicted"/>
<keyword evidence="1" id="KW-1133">Transmembrane helix</keyword>
<evidence type="ECO:0000313" key="3">
    <source>
        <dbReference type="EMBL" id="NWH06665.1"/>
    </source>
</evidence>
<protein>
    <submittedName>
        <fullName evidence="3">PEP-CTERM sorting domain-containing protein</fullName>
    </submittedName>
</protein>
<dbReference type="AlphaFoldDB" id="A0A850TB69"/>
<comment type="caution">
    <text evidence="3">The sequence shown here is derived from an EMBL/GenBank/DDBJ whole genome shotgun (WGS) entry which is preliminary data.</text>
</comment>
<dbReference type="EMBL" id="JACADJ010000096">
    <property type="protein sequence ID" value="NWH06665.1"/>
    <property type="molecule type" value="Genomic_DNA"/>
</dbReference>
<evidence type="ECO:0000259" key="2">
    <source>
        <dbReference type="Pfam" id="PF07589"/>
    </source>
</evidence>
<sequence>MGNNAAIDNLIITGDLNNPVPEPTTILLFGFGLLGLARVSRRKE</sequence>
<reference evidence="3 4" key="1">
    <citation type="submission" date="2020-06" db="EMBL/GenBank/DDBJ databases">
        <title>High-quality draft genome of sulfate reducer Desulfobacter latus type strain AcrS2 isolated from marine sediment.</title>
        <authorList>
            <person name="Hoppe M."/>
            <person name="Larsen C.K."/>
            <person name="Marshall I.P.G."/>
            <person name="Schramm A."/>
            <person name="Marietou A.G."/>
        </authorList>
    </citation>
    <scope>NUCLEOTIDE SEQUENCE [LARGE SCALE GENOMIC DNA]</scope>
    <source>
        <strain evidence="3 4">AcRS2</strain>
    </source>
</reference>
<keyword evidence="4" id="KW-1185">Reference proteome</keyword>
<dbReference type="Pfam" id="PF07589">
    <property type="entry name" value="PEP-CTERM"/>
    <property type="match status" value="1"/>
</dbReference>
<dbReference type="NCBIfam" id="TIGR02595">
    <property type="entry name" value="PEP_CTERM"/>
    <property type="match status" value="1"/>
</dbReference>
<feature type="transmembrane region" description="Helical" evidence="1">
    <location>
        <begin position="20"/>
        <end position="39"/>
    </location>
</feature>
<evidence type="ECO:0000313" key="4">
    <source>
        <dbReference type="Proteomes" id="UP000553343"/>
    </source>
</evidence>
<keyword evidence="1" id="KW-0812">Transmembrane</keyword>
<name>A0A850TB69_9BACT</name>
<feature type="domain" description="Ice-binding protein C-terminal" evidence="2">
    <location>
        <begin position="19"/>
        <end position="42"/>
    </location>
</feature>
<gene>
    <name evidence="3" type="ORF">HXW94_17045</name>
</gene>
<evidence type="ECO:0000256" key="1">
    <source>
        <dbReference type="SAM" id="Phobius"/>
    </source>
</evidence>
<dbReference type="InterPro" id="IPR013424">
    <property type="entry name" value="Ice-binding_C"/>
</dbReference>